<accession>F1LGY0</accession>
<comment type="similarity">
    <text evidence="1">Belongs to the SDO1/SBDS family.</text>
</comment>
<reference evidence="3" key="1">
    <citation type="journal article" date="2011" name="Genome Res.">
        <title>Deep small RNA sequencing from the nematode Ascaris reveals conservation, functional diversification, and novel developmental profiles.</title>
        <authorList>
            <person name="Wang J."/>
            <person name="Czech B."/>
            <person name="Crunk A."/>
            <person name="Wallace A."/>
            <person name="Mitreva M."/>
            <person name="Hannon G.J."/>
            <person name="Davis R.E."/>
        </authorList>
    </citation>
    <scope>NUCLEOTIDE SEQUENCE</scope>
</reference>
<protein>
    <submittedName>
        <fullName evidence="3">Ribosome maturation protein SBDS</fullName>
    </submittedName>
</protein>
<dbReference type="AlphaFoldDB" id="F1LGY0"/>
<dbReference type="EMBL" id="JI217295">
    <property type="protein sequence ID" value="ADY49384.1"/>
    <property type="molecule type" value="mRNA"/>
</dbReference>
<proteinExistence type="evidence at transcript level"/>
<dbReference type="PANTHER" id="PTHR10927:SF1">
    <property type="entry name" value="RIBOSOME MATURATION PROTEIN SBDS"/>
    <property type="match status" value="1"/>
</dbReference>
<evidence type="ECO:0000313" key="3">
    <source>
        <dbReference type="EMBL" id="ADY49384.1"/>
    </source>
</evidence>
<sequence length="95" mass="10979">MVPKLREIMKIDRAEMRLRISVEAKEAKRVHDRLKALFSSIEVEDWDQGNLEIVGLIDPGSYRAIDELMHKETKNCARMELLSLKVINEGDIEIS</sequence>
<dbReference type="Pfam" id="PF20268">
    <property type="entry name" value="SBDS_C"/>
    <property type="match status" value="1"/>
</dbReference>
<organism evidence="3">
    <name type="scientific">Ascaris suum</name>
    <name type="common">Pig roundworm</name>
    <name type="synonym">Ascaris lumbricoides</name>
    <dbReference type="NCBI Taxonomy" id="6253"/>
    <lineage>
        <taxon>Eukaryota</taxon>
        <taxon>Metazoa</taxon>
        <taxon>Ecdysozoa</taxon>
        <taxon>Nematoda</taxon>
        <taxon>Chromadorea</taxon>
        <taxon>Rhabditida</taxon>
        <taxon>Spirurina</taxon>
        <taxon>Ascaridomorpha</taxon>
        <taxon>Ascaridoidea</taxon>
        <taxon>Ascarididae</taxon>
        <taxon>Ascaris</taxon>
    </lineage>
</organism>
<dbReference type="Gene3D" id="3.30.70.240">
    <property type="match status" value="1"/>
</dbReference>
<feature type="domain" description="Ribosome maturation protein SDO1/SBDS C-terminal" evidence="2">
    <location>
        <begin position="16"/>
        <end position="84"/>
    </location>
</feature>
<name>F1LGY0_ASCSU</name>
<evidence type="ECO:0000259" key="2">
    <source>
        <dbReference type="Pfam" id="PF20268"/>
    </source>
</evidence>
<dbReference type="InterPro" id="IPR039100">
    <property type="entry name" value="Sdo1/SBDS-like"/>
</dbReference>
<evidence type="ECO:0000256" key="1">
    <source>
        <dbReference type="ARBA" id="ARBA00007433"/>
    </source>
</evidence>
<dbReference type="PANTHER" id="PTHR10927">
    <property type="entry name" value="RIBOSOME MATURATION PROTEIN SBDS"/>
    <property type="match status" value="1"/>
</dbReference>
<dbReference type="InterPro" id="IPR046928">
    <property type="entry name" value="SDO1/SBDS_C"/>
</dbReference>